<dbReference type="PANTHER" id="PTHR18964:SF170">
    <property type="entry name" value="SUGAR KINASE"/>
    <property type="match status" value="1"/>
</dbReference>
<organism evidence="2 3">
    <name type="scientific">Trichococcus patagoniensis</name>
    <dbReference type="NCBI Taxonomy" id="382641"/>
    <lineage>
        <taxon>Bacteria</taxon>
        <taxon>Bacillati</taxon>
        <taxon>Bacillota</taxon>
        <taxon>Bacilli</taxon>
        <taxon>Lactobacillales</taxon>
        <taxon>Carnobacteriaceae</taxon>
        <taxon>Trichococcus</taxon>
    </lineage>
</organism>
<dbReference type="CDD" id="cd24152">
    <property type="entry name" value="ASKHA_NBD_ROK-like"/>
    <property type="match status" value="1"/>
</dbReference>
<keyword evidence="3" id="KW-1185">Reference proteome</keyword>
<dbReference type="EMBL" id="QAOM01000017">
    <property type="protein sequence ID" value="PTQ82414.1"/>
    <property type="molecule type" value="Genomic_DNA"/>
</dbReference>
<dbReference type="InterPro" id="IPR043129">
    <property type="entry name" value="ATPase_NBD"/>
</dbReference>
<reference evidence="2 3" key="1">
    <citation type="submission" date="2018-04" db="EMBL/GenBank/DDBJ databases">
        <title>Genomic Encyclopedia of Archaeal and Bacterial Type Strains, Phase II (KMG-II): from individual species to whole genera.</title>
        <authorList>
            <person name="Goeker M."/>
        </authorList>
    </citation>
    <scope>NUCLEOTIDE SEQUENCE [LARGE SCALE GENOMIC DNA]</scope>
    <source>
        <strain evidence="2 3">DSM 18806</strain>
    </source>
</reference>
<comment type="similarity">
    <text evidence="1">Belongs to the ROK (NagC/XylR) family.</text>
</comment>
<dbReference type="Gene3D" id="3.30.420.40">
    <property type="match status" value="2"/>
</dbReference>
<dbReference type="InterPro" id="IPR000600">
    <property type="entry name" value="ROK"/>
</dbReference>
<name>A0A2T5IF04_9LACT</name>
<protein>
    <submittedName>
        <fullName evidence="2">Putative NBD/HSP70 family sugar kinase</fullName>
    </submittedName>
</protein>
<dbReference type="GO" id="GO:0016301">
    <property type="term" value="F:kinase activity"/>
    <property type="evidence" value="ECO:0007669"/>
    <property type="project" value="UniProtKB-KW"/>
</dbReference>
<comment type="caution">
    <text evidence="2">The sequence shown here is derived from an EMBL/GenBank/DDBJ whole genome shotgun (WGS) entry which is preliminary data.</text>
</comment>
<dbReference type="Proteomes" id="UP000244161">
    <property type="component" value="Unassembled WGS sequence"/>
</dbReference>
<evidence type="ECO:0000313" key="3">
    <source>
        <dbReference type="Proteomes" id="UP000244161"/>
    </source>
</evidence>
<dbReference type="RefSeq" id="WP_108033319.1">
    <property type="nucleotide sequence ID" value="NZ_QAOM01000017.1"/>
</dbReference>
<dbReference type="AlphaFoldDB" id="A0A2T5IF04"/>
<sequence>MVSNYLCIDVGGTFIKYAYADHFGKISYKNKETTPIDLEGFLDVIRSIVIKNAENIDGIAICCPGKVDRKKGTIFHGGSLQYLDELPLKDILEDEFHLPVGVINDGKAAALSELWLGNLKGCDNGVAIVLGTAIGGGIIANGQLLEGEHFQAGEFSFIVHRAKERAAKSLTGDRLSAVAFVENGSQKIGLVKADGQLVFDAINQGNQEMVQHLEDYCYELALTILNIQAVLDFSKVVIGGGISAQPRLIQEIDVQLQKIRSDLPALEATMCKPIVLPCKFYNDANILGALYNLLSMPETADRH</sequence>
<gene>
    <name evidence="2" type="ORF">C8U37_11713</name>
</gene>
<dbReference type="SUPFAM" id="SSF53067">
    <property type="entry name" value="Actin-like ATPase domain"/>
    <property type="match status" value="1"/>
</dbReference>
<dbReference type="PANTHER" id="PTHR18964">
    <property type="entry name" value="ROK (REPRESSOR, ORF, KINASE) FAMILY"/>
    <property type="match status" value="1"/>
</dbReference>
<evidence type="ECO:0000313" key="2">
    <source>
        <dbReference type="EMBL" id="PTQ82414.1"/>
    </source>
</evidence>
<proteinExistence type="inferred from homology"/>
<dbReference type="OrthoDB" id="9795247at2"/>
<dbReference type="Pfam" id="PF00480">
    <property type="entry name" value="ROK"/>
    <property type="match status" value="1"/>
</dbReference>
<keyword evidence="2" id="KW-0418">Kinase</keyword>
<evidence type="ECO:0000256" key="1">
    <source>
        <dbReference type="ARBA" id="ARBA00006479"/>
    </source>
</evidence>
<accession>A0A2T5IF04</accession>
<keyword evidence="2" id="KW-0808">Transferase</keyword>